<evidence type="ECO:0000313" key="2">
    <source>
        <dbReference type="Proteomes" id="UP000296468"/>
    </source>
</evidence>
<dbReference type="AlphaFoldDB" id="A0A4V1CB66"/>
<evidence type="ECO:0000313" key="1">
    <source>
        <dbReference type="EMBL" id="QBZ91334.1"/>
    </source>
</evidence>
<dbReference type="RefSeq" id="WP_135846732.1">
    <property type="nucleotide sequence ID" value="NZ_CP035088.1"/>
</dbReference>
<proteinExistence type="predicted"/>
<dbReference type="Proteomes" id="UP000296468">
    <property type="component" value="Chromosome"/>
</dbReference>
<accession>A0A4V1CB66</accession>
<organism evidence="1 2">
    <name type="scientific">Pseudomonas viciae</name>
    <dbReference type="NCBI Taxonomy" id="2505979"/>
    <lineage>
        <taxon>Bacteria</taxon>
        <taxon>Pseudomonadati</taxon>
        <taxon>Pseudomonadota</taxon>
        <taxon>Gammaproteobacteria</taxon>
        <taxon>Pseudomonadales</taxon>
        <taxon>Pseudomonadaceae</taxon>
        <taxon>Pseudomonas</taxon>
    </lineage>
</organism>
<sequence length="488" mass="54334">MSESTNTSSSYSPKELLAPSVEELLDNIPGGEPNLLPEAATHDDLKVWFELWEHSDPKLGEESVELFLDDNPDPVDRRTWEGADIEPSDQYVTLFQRFLRGNDGRHRLHYKTQGYNHETDTSAVLVITLDTTAPILAVNSQLLIDPYIIEKGLSEQYLIDHGGVVTVRVPPYTEPNPGDKITAKWLNENNGQYEEVIKDLTRDDYEDPIFIDFPEALIRIVGDGMRSISYHVADRAGNETAESTAVSFQVAVVRAPHYVPHPWIIEAEGSPAEYADLNPQNVIVGATAKIPDDAVYYNDDIVHMQFGEPGTVGAIPIPVPWGTKQVRVPPANIAAMFQKRVTVYYDLVLADSSNKQSRTLTVAIGSYPVYRFHVPQLESPFTDPVSKASITDAGVPVYQRAWAFISEACLVTITVLGKNAQAQNVSEIVLNEHRVQQAEVTAGIRVRLPKAFMSSLMANQKFTVETKVSFDGGERWTRFDLLTPTLIE</sequence>
<protein>
    <submittedName>
        <fullName evidence="1">Uncharacterized protein</fullName>
    </submittedName>
</protein>
<dbReference type="EMBL" id="CP035088">
    <property type="protein sequence ID" value="QBZ91334.1"/>
    <property type="molecule type" value="Genomic_DNA"/>
</dbReference>
<name>A0A4V1CB66_9PSED</name>
<dbReference type="OrthoDB" id="7031383at2"/>
<reference evidence="1 2" key="1">
    <citation type="journal article" date="2019" name="Front. Microbiol.">
        <title>In silico and Genetic Analyses of Cyclic Lipopeptide Synthetic Gene Clusters in Pseudomonas sp. 11K1.</title>
        <authorList>
            <person name="Zhao H."/>
            <person name="Liu Y.P."/>
            <person name="Zhang L.Q."/>
        </authorList>
    </citation>
    <scope>NUCLEOTIDE SEQUENCE [LARGE SCALE GENOMIC DNA]</scope>
    <source>
        <strain evidence="1 2">11K1</strain>
    </source>
</reference>
<gene>
    <name evidence="1" type="ORF">EPZ47_22430</name>
</gene>
<dbReference type="KEGG" id="pvk:EPZ47_22430"/>